<dbReference type="GO" id="GO:0004143">
    <property type="term" value="F:ATP-dependent diacylglycerol kinase activity"/>
    <property type="evidence" value="ECO:0007669"/>
    <property type="project" value="UniProtKB-EC"/>
</dbReference>
<gene>
    <name evidence="8" type="ORF">BGX16_2487</name>
</gene>
<dbReference type="SMART" id="SM00045">
    <property type="entry name" value="DAGKa"/>
    <property type="match status" value="1"/>
</dbReference>
<dbReference type="SMART" id="SM00046">
    <property type="entry name" value="DAGKc"/>
    <property type="match status" value="1"/>
</dbReference>
<dbReference type="RefSeq" id="WP_100426317.1">
    <property type="nucleotide sequence ID" value="NZ_JAQXKX010000055.1"/>
</dbReference>
<comment type="caution">
    <text evidence="8">The sequence shown here is derived from an EMBL/GenBank/DDBJ whole genome shotgun (WGS) entry which is preliminary data.</text>
</comment>
<dbReference type="OrthoDB" id="142078at2"/>
<dbReference type="PANTHER" id="PTHR11255:SF121">
    <property type="entry name" value="DIACYLGLYCEROL KINASE (ATP)"/>
    <property type="match status" value="1"/>
</dbReference>
<proteinExistence type="inferred from homology"/>
<name>A0A2M9A9S1_9BACT</name>
<protein>
    <recommendedName>
        <fullName evidence="2">diacylglycerol kinase (ATP)</fullName>
        <ecNumber evidence="2">2.7.1.107</ecNumber>
    </recommendedName>
</protein>
<dbReference type="InterPro" id="IPR017438">
    <property type="entry name" value="ATP-NAD_kinase_N"/>
</dbReference>
<dbReference type="EC" id="2.7.1.107" evidence="2"/>
<dbReference type="GO" id="GO:0005524">
    <property type="term" value="F:ATP binding"/>
    <property type="evidence" value="ECO:0007669"/>
    <property type="project" value="UniProtKB-KW"/>
</dbReference>
<comment type="similarity">
    <text evidence="1">Belongs to the eukaryotic diacylglycerol kinase family.</text>
</comment>
<dbReference type="Pfam" id="PF00609">
    <property type="entry name" value="DAGK_acc"/>
    <property type="match status" value="1"/>
</dbReference>
<evidence type="ECO:0000256" key="6">
    <source>
        <dbReference type="ARBA" id="ARBA00022840"/>
    </source>
</evidence>
<dbReference type="Gene3D" id="2.60.200.40">
    <property type="match status" value="1"/>
</dbReference>
<evidence type="ECO:0000256" key="5">
    <source>
        <dbReference type="ARBA" id="ARBA00022777"/>
    </source>
</evidence>
<keyword evidence="9" id="KW-1185">Reference proteome</keyword>
<feature type="domain" description="DAGKc" evidence="7">
    <location>
        <begin position="1"/>
        <end position="139"/>
    </location>
</feature>
<dbReference type="InterPro" id="IPR037607">
    <property type="entry name" value="DGK"/>
</dbReference>
<keyword evidence="5 8" id="KW-0418">Kinase</keyword>
<evidence type="ECO:0000256" key="2">
    <source>
        <dbReference type="ARBA" id="ARBA00012133"/>
    </source>
</evidence>
<keyword evidence="6" id="KW-0067">ATP-binding</keyword>
<dbReference type="EMBL" id="PGEX01000001">
    <property type="protein sequence ID" value="PJJ42459.1"/>
    <property type="molecule type" value="Genomic_DNA"/>
</dbReference>
<keyword evidence="3" id="KW-0808">Transferase</keyword>
<dbReference type="Pfam" id="PF00781">
    <property type="entry name" value="DAGK_cat"/>
    <property type="match status" value="1"/>
</dbReference>
<dbReference type="GO" id="GO:0016020">
    <property type="term" value="C:membrane"/>
    <property type="evidence" value="ECO:0007669"/>
    <property type="project" value="TreeGrafter"/>
</dbReference>
<evidence type="ECO:0000256" key="4">
    <source>
        <dbReference type="ARBA" id="ARBA00022741"/>
    </source>
</evidence>
<dbReference type="PANTHER" id="PTHR11255">
    <property type="entry name" value="DIACYLGLYCEROL KINASE"/>
    <property type="match status" value="1"/>
</dbReference>
<dbReference type="SUPFAM" id="SSF111331">
    <property type="entry name" value="NAD kinase/diacylglycerol kinase-like"/>
    <property type="match status" value="1"/>
</dbReference>
<accession>A0A2M9A9S1</accession>
<dbReference type="InterPro" id="IPR000756">
    <property type="entry name" value="Diacylglycerol_kin_accessory"/>
</dbReference>
<evidence type="ECO:0000313" key="8">
    <source>
        <dbReference type="EMBL" id="PJJ42459.1"/>
    </source>
</evidence>
<dbReference type="Gene3D" id="3.40.50.10330">
    <property type="entry name" value="Probable inorganic polyphosphate/atp-NAD kinase, domain 1"/>
    <property type="match status" value="1"/>
</dbReference>
<dbReference type="InterPro" id="IPR001206">
    <property type="entry name" value="Diacylglycerol_kinase_cat_dom"/>
</dbReference>
<evidence type="ECO:0000256" key="1">
    <source>
        <dbReference type="ARBA" id="ARBA00009280"/>
    </source>
</evidence>
<dbReference type="PROSITE" id="PS50146">
    <property type="entry name" value="DAGK"/>
    <property type="match status" value="1"/>
</dbReference>
<dbReference type="InterPro" id="IPR016064">
    <property type="entry name" value="NAD/diacylglycerol_kinase_sf"/>
</dbReference>
<dbReference type="AlphaFoldDB" id="A0A2M9A9S1"/>
<evidence type="ECO:0000256" key="3">
    <source>
        <dbReference type="ARBA" id="ARBA00022679"/>
    </source>
</evidence>
<dbReference type="GO" id="GO:0007200">
    <property type="term" value="P:phospholipase C-activating G protein-coupled receptor signaling pathway"/>
    <property type="evidence" value="ECO:0007669"/>
    <property type="project" value="InterPro"/>
</dbReference>
<sequence>MYKFSFLVNPISGGGQGKVILNFVPEIMQSMGFEDSEWTAELTSGKRLREQIRETAEKTETLIAVGGDGTMSTMLSVMLESGFAQKVRIGLIPLGTGNDLARVLNLYETFVNKGLLFLVRRLVQARHRPFDIWKVNGQYVLANYFSSGIDARIAHDFNADRASGKISSHSVVANKMHYVDRFFADRKHCLGKAHLKVLDQKGRWIEEDVSGYRTVIVGNIPSFASGANPFDGSDMADGLLEVVPVPNMMSFFGALALGSVPLVGKIYKRSFLKTIHAKEVVLQTSEEEFHQLDGDDLTRRAGSEIHIEYGCRVQMLTLEQGLSFPETN</sequence>
<dbReference type="Proteomes" id="UP000231134">
    <property type="component" value="Unassembled WGS sequence"/>
</dbReference>
<keyword evidence="4" id="KW-0547">Nucleotide-binding</keyword>
<reference evidence="8 9" key="1">
    <citation type="submission" date="2017-11" db="EMBL/GenBank/DDBJ databases">
        <title>Animal gut microbial communities from fecal samples from Wisconsin, USA.</title>
        <authorList>
            <person name="Neumann A."/>
        </authorList>
    </citation>
    <scope>NUCLEOTIDE SEQUENCE [LARGE SCALE GENOMIC DNA]</scope>
    <source>
        <strain evidence="8 9">UWS3</strain>
    </source>
</reference>
<evidence type="ECO:0000259" key="7">
    <source>
        <dbReference type="PROSITE" id="PS50146"/>
    </source>
</evidence>
<organism evidence="8 9">
    <name type="scientific">Hallerella succinigenes</name>
    <dbReference type="NCBI Taxonomy" id="1896222"/>
    <lineage>
        <taxon>Bacteria</taxon>
        <taxon>Pseudomonadati</taxon>
        <taxon>Fibrobacterota</taxon>
        <taxon>Fibrobacteria</taxon>
        <taxon>Fibrobacterales</taxon>
        <taxon>Fibrobacteraceae</taxon>
        <taxon>Hallerella</taxon>
    </lineage>
</organism>
<evidence type="ECO:0000313" key="9">
    <source>
        <dbReference type="Proteomes" id="UP000231134"/>
    </source>
</evidence>